<dbReference type="PANTHER" id="PTHR10775">
    <property type="entry name" value="OS08G0208400 PROTEIN"/>
    <property type="match status" value="1"/>
</dbReference>
<dbReference type="EMBL" id="CAMAPE010000010">
    <property type="protein sequence ID" value="CAH9076712.1"/>
    <property type="molecule type" value="Genomic_DNA"/>
</dbReference>
<proteinExistence type="predicted"/>
<sequence>MKLPRIHPKYKDGVNEFLNLAFTRAAVDGCINCPCKKCVFRDLHNWENVHSHLICHGFVEGYTLWNFHGEGLPSMEIEQSMDCDSNDEGLNDIDDIDMLLNDTFGNLGEGEEQNAGANNFFKLMEEGKKELYPGCKNFSKLSFTIRLYLFKCINRVSNVAFSDLLELLQEVMPEANLPKSYYEAKKTINSLGLGYKKIHACPKDCILYRKEYENAESCHVCGTSRWKEYDQKEINEGNRSKIPAKVLRHFPLQPRLQRILMCSETAEEMTWHERKRKNDGNLRHPADGQCWKDFDSMFADFAKDPRNVRLGLASDGFSPFGTMSVSHSTWPVVLINYNLPPWMCLKPEYLILSLLIPGPNYPGMDIDVYLQPLIDELKELWQYGVETYDAFSKRYFNMRAALLWTVNDFPAYAMLSGWSTQGRLACPCCHYDTCSQYYYVPNNI</sequence>
<protein>
    <recommendedName>
        <fullName evidence="1">Transposase-associated domain-containing protein</fullName>
    </recommendedName>
</protein>
<dbReference type="Pfam" id="PF13963">
    <property type="entry name" value="Transpos_assoc"/>
    <property type="match status" value="1"/>
</dbReference>
<comment type="caution">
    <text evidence="2">The sequence shown here is derived from an EMBL/GenBank/DDBJ whole genome shotgun (WGS) entry which is preliminary data.</text>
</comment>
<feature type="domain" description="Transposase-associated" evidence="1">
    <location>
        <begin position="2"/>
        <end position="70"/>
    </location>
</feature>
<keyword evidence="3" id="KW-1185">Reference proteome</keyword>
<dbReference type="AlphaFoldDB" id="A0A9P0YTQ4"/>
<dbReference type="Proteomes" id="UP001152484">
    <property type="component" value="Unassembled WGS sequence"/>
</dbReference>
<dbReference type="PANTHER" id="PTHR10775:SF190">
    <property type="entry name" value="TNP2-LIKE TRANSPOSON PROTEIN"/>
    <property type="match status" value="1"/>
</dbReference>
<reference evidence="2" key="1">
    <citation type="submission" date="2022-07" db="EMBL/GenBank/DDBJ databases">
        <authorList>
            <person name="Macas J."/>
            <person name="Novak P."/>
            <person name="Neumann P."/>
        </authorList>
    </citation>
    <scope>NUCLEOTIDE SEQUENCE</scope>
</reference>
<dbReference type="OrthoDB" id="1729146at2759"/>
<accession>A0A9P0YTQ4</accession>
<evidence type="ECO:0000259" key="1">
    <source>
        <dbReference type="Pfam" id="PF13963"/>
    </source>
</evidence>
<gene>
    <name evidence="2" type="ORF">CEURO_LOCUS5964</name>
</gene>
<dbReference type="Pfam" id="PF02992">
    <property type="entry name" value="Transposase_21"/>
    <property type="match status" value="1"/>
</dbReference>
<evidence type="ECO:0000313" key="2">
    <source>
        <dbReference type="EMBL" id="CAH9076712.1"/>
    </source>
</evidence>
<organism evidence="2 3">
    <name type="scientific">Cuscuta europaea</name>
    <name type="common">European dodder</name>
    <dbReference type="NCBI Taxonomy" id="41803"/>
    <lineage>
        <taxon>Eukaryota</taxon>
        <taxon>Viridiplantae</taxon>
        <taxon>Streptophyta</taxon>
        <taxon>Embryophyta</taxon>
        <taxon>Tracheophyta</taxon>
        <taxon>Spermatophyta</taxon>
        <taxon>Magnoliopsida</taxon>
        <taxon>eudicotyledons</taxon>
        <taxon>Gunneridae</taxon>
        <taxon>Pentapetalae</taxon>
        <taxon>asterids</taxon>
        <taxon>lamiids</taxon>
        <taxon>Solanales</taxon>
        <taxon>Convolvulaceae</taxon>
        <taxon>Cuscuteae</taxon>
        <taxon>Cuscuta</taxon>
        <taxon>Cuscuta subgen. Cuscuta</taxon>
    </lineage>
</organism>
<dbReference type="InterPro" id="IPR029480">
    <property type="entry name" value="Transpos_assoc"/>
</dbReference>
<name>A0A9P0YTQ4_CUSEU</name>
<dbReference type="InterPro" id="IPR004242">
    <property type="entry name" value="Transposase_21"/>
</dbReference>
<evidence type="ECO:0000313" key="3">
    <source>
        <dbReference type="Proteomes" id="UP001152484"/>
    </source>
</evidence>